<accession>A0A2S4PR74</accession>
<comment type="caution">
    <text evidence="2">The sequence shown here is derived from an EMBL/GenBank/DDBJ whole genome shotgun (WGS) entry which is preliminary data.</text>
</comment>
<keyword evidence="3" id="KW-1185">Reference proteome</keyword>
<dbReference type="Pfam" id="PF07093">
    <property type="entry name" value="SGT1"/>
    <property type="match status" value="1"/>
</dbReference>
<dbReference type="PANTHER" id="PTHR13060:SF0">
    <property type="entry name" value="PROTEIN ECDYSONELESS HOMOLOG"/>
    <property type="match status" value="1"/>
</dbReference>
<proteinExistence type="predicted"/>
<organism evidence="2 3">
    <name type="scientific">Erysiphe pulchra</name>
    <dbReference type="NCBI Taxonomy" id="225359"/>
    <lineage>
        <taxon>Eukaryota</taxon>
        <taxon>Fungi</taxon>
        <taxon>Dikarya</taxon>
        <taxon>Ascomycota</taxon>
        <taxon>Pezizomycotina</taxon>
        <taxon>Leotiomycetes</taxon>
        <taxon>Erysiphales</taxon>
        <taxon>Erysiphaceae</taxon>
        <taxon>Erysiphe</taxon>
    </lineage>
</organism>
<reference evidence="2 3" key="1">
    <citation type="submission" date="2017-10" db="EMBL/GenBank/DDBJ databases">
        <title>Development of genomic resources for the powdery mildew, Erysiphe pulchra.</title>
        <authorList>
            <person name="Wadl P.A."/>
            <person name="Mack B.M."/>
            <person name="Moore G."/>
            <person name="Beltz S.B."/>
        </authorList>
    </citation>
    <scope>NUCLEOTIDE SEQUENCE [LARGE SCALE GENOMIC DNA]</scope>
    <source>
        <strain evidence="2">Cflorida</strain>
    </source>
</reference>
<dbReference type="InterPro" id="IPR010770">
    <property type="entry name" value="Ecd"/>
</dbReference>
<feature type="compositionally biased region" description="Acidic residues" evidence="1">
    <location>
        <begin position="437"/>
        <end position="465"/>
    </location>
</feature>
<dbReference type="OrthoDB" id="27237at2759"/>
<name>A0A2S4PR74_9PEZI</name>
<evidence type="ECO:0008006" key="4">
    <source>
        <dbReference type="Google" id="ProtNLM"/>
    </source>
</evidence>
<evidence type="ECO:0000313" key="2">
    <source>
        <dbReference type="EMBL" id="POS84542.1"/>
    </source>
</evidence>
<sequence length="582" mass="67169">MDIPGQENFISSKRRDVLLRQVPEDCVEYSLYVVDSKLKTRDQVQDLCEAILSKSIEMEKELLEGYIWNRESFKLEIRTEDERIHLHGLVNYGDSLEDEWLIVYILKELSRQFHELWIQVVDTDGEFLLIEAANVLPRWLNPEVADNRVWIHNDKLYLIPMHATCCSSDPPSKSPISRPLDHSKSLQIIEKNPGALICPPLIEKEAFYRLRNYPSQISASLHFALVQVPRKLAFILQNLPASISPSIEAFYLRDPVSIKYVNTDQSNLLFPPEDLVIISTKFTKLRFAQVKSQEILTPLSWKKKLEAAEKCDNNSYEQLKIGMKLACGFEMLMKDPQYTNNFFVEKINFLLKGIDEDGNFTLPSDTELLCWNEKFREDDENWMKIDFRDFEQELAGRSSDKNVGSGFGDPKTQADLRKMVERFKSFLDDEKAGLDGVEFDDMDNDNDQDSFENESSDEDQNEDVSFDSKEFSRIIQEMIENPSEITGDDSQSAINDANEMKEAIEQMDKELKEAGAFGLDSEFYKSLLSEKQEEDENEIGNHEDYDNIESDDDMNDKFDIDFNLAKNLMESIKSQEGLPSPA</sequence>
<dbReference type="Proteomes" id="UP000237438">
    <property type="component" value="Unassembled WGS sequence"/>
</dbReference>
<dbReference type="EMBL" id="PEDP01000964">
    <property type="protein sequence ID" value="POS84542.1"/>
    <property type="molecule type" value="Genomic_DNA"/>
</dbReference>
<gene>
    <name evidence="2" type="ORF">EPUL_005305</name>
</gene>
<feature type="region of interest" description="Disordered" evidence="1">
    <location>
        <begin position="435"/>
        <end position="466"/>
    </location>
</feature>
<protein>
    <recommendedName>
        <fullName evidence="4">SGT1-domain-containing protein</fullName>
    </recommendedName>
</protein>
<evidence type="ECO:0000256" key="1">
    <source>
        <dbReference type="SAM" id="MobiDB-lite"/>
    </source>
</evidence>
<dbReference type="PANTHER" id="PTHR13060">
    <property type="entry name" value="SGT1 PROTEIN HSGT1 SUPPRESSOR OF GCR2"/>
    <property type="match status" value="1"/>
</dbReference>
<dbReference type="GO" id="GO:0005634">
    <property type="term" value="C:nucleus"/>
    <property type="evidence" value="ECO:0007669"/>
    <property type="project" value="TreeGrafter"/>
</dbReference>
<feature type="non-terminal residue" evidence="2">
    <location>
        <position position="582"/>
    </location>
</feature>
<evidence type="ECO:0000313" key="3">
    <source>
        <dbReference type="Proteomes" id="UP000237438"/>
    </source>
</evidence>
<dbReference type="AlphaFoldDB" id="A0A2S4PR74"/>
<dbReference type="STRING" id="225359.A0A2S4PR74"/>
<feature type="region of interest" description="Disordered" evidence="1">
    <location>
        <begin position="530"/>
        <end position="554"/>
    </location>
</feature>